<keyword evidence="2" id="KW-0472">Membrane</keyword>
<dbReference type="InterPro" id="IPR038765">
    <property type="entry name" value="Papain-like_cys_pep_sf"/>
</dbReference>
<name>A0A1M5YQX3_9FIRM</name>
<feature type="transmembrane region" description="Helical" evidence="2">
    <location>
        <begin position="79"/>
        <end position="101"/>
    </location>
</feature>
<dbReference type="PANTHER" id="PTHR42736:SF1">
    <property type="entry name" value="PROTEIN-GLUTAMINE GAMMA-GLUTAMYLTRANSFERASE"/>
    <property type="match status" value="1"/>
</dbReference>
<feature type="transmembrane region" description="Helical" evidence="2">
    <location>
        <begin position="157"/>
        <end position="175"/>
    </location>
</feature>
<keyword evidence="2" id="KW-1133">Transmembrane helix</keyword>
<feature type="transmembrane region" description="Helical" evidence="2">
    <location>
        <begin position="181"/>
        <end position="198"/>
    </location>
</feature>
<feature type="transmembrane region" description="Helical" evidence="2">
    <location>
        <begin position="23"/>
        <end position="43"/>
    </location>
</feature>
<feature type="transmembrane region" description="Helical" evidence="2">
    <location>
        <begin position="614"/>
        <end position="639"/>
    </location>
</feature>
<dbReference type="SUPFAM" id="SSF54001">
    <property type="entry name" value="Cysteine proteinases"/>
    <property type="match status" value="1"/>
</dbReference>
<organism evidence="4 5">
    <name type="scientific">Sporobacter termitidis DSM 10068</name>
    <dbReference type="NCBI Taxonomy" id="1123282"/>
    <lineage>
        <taxon>Bacteria</taxon>
        <taxon>Bacillati</taxon>
        <taxon>Bacillota</taxon>
        <taxon>Clostridia</taxon>
        <taxon>Eubacteriales</taxon>
        <taxon>Oscillospiraceae</taxon>
        <taxon>Sporobacter</taxon>
    </lineage>
</organism>
<protein>
    <submittedName>
        <fullName evidence="4">Transglutaminase-like superfamily protein</fullName>
    </submittedName>
</protein>
<dbReference type="RefSeq" id="WP_073079994.1">
    <property type="nucleotide sequence ID" value="NZ_FQXV01000010.1"/>
</dbReference>
<keyword evidence="2" id="KW-0812">Transmembrane</keyword>
<evidence type="ECO:0000256" key="2">
    <source>
        <dbReference type="SAM" id="Phobius"/>
    </source>
</evidence>
<proteinExistence type="predicted"/>
<dbReference type="PANTHER" id="PTHR42736">
    <property type="entry name" value="PROTEIN-GLUTAMINE GAMMA-GLUTAMYLTRANSFERASE"/>
    <property type="match status" value="1"/>
</dbReference>
<evidence type="ECO:0000256" key="1">
    <source>
        <dbReference type="SAM" id="MobiDB-lite"/>
    </source>
</evidence>
<sequence length="758" mass="82181">MTNADGLFFCVSEESGGGAAGRVIASSLLFLGLAACAWGGLGLEGTGCSPLPLAAAGILYCAAGSRLPRRALAFQAAAAAALLIYTVAVSQFIISGWNVTMNGIFSMLETHLGYIFPRYEVMAAGQSPAVCAGLFLALPTVLLGLLSARAVSGARLWLLPAGLLAAALWAMGATTLYPPDWRWGLLALGLAMLGAWRLSRKNLRSGGIPLALSVAAQTGIVLLLCALLAELWNVSGGANALEAQRAAKSWLHHVRYEETEPTLPEGDFRNLGDFAPEATTALTVTMEKPQETYLRGYVGEVYTGSGWTGLEPSRKAEYATLFSWLHARGFYGQEQYALLNQALGTSGKSNAVSIRVQSACTGWRYAPYGLDGAETDPRQIGDADWAARGVRGEREYTYETSGAVPGDYERLSDLLTAARKAGAAAATDYLAGENAYREFVYDNYLDVPVQAREAIGKVFSGLDLPKSGEISFSDAQLVVRAYLSNIVSYNETPPAIDGNRDFLSVFLGETKEGYSIHYATAAALMFRYLGVPARYVEGWYIPGATALEMSPGEPIALDQSFAHAWVEIYRDGVGFVPFEITPPYTDPMQQNNQRQGGSGGAEIPPSEEETHPPALWRLALILLWVLLALIAALALFAVIRRYAKRRRRGQMFEDPDPSTAVSNMATWAVRLLGYLGVARPNGSLYLMLPELERLLGDEPADQYRAVIEAQRRAVFSRGGVSDGERHQPRQFLTRLEAELKHRSTFGEKLRLRWIACVI</sequence>
<dbReference type="SMART" id="SM00460">
    <property type="entry name" value="TGc"/>
    <property type="match status" value="1"/>
</dbReference>
<reference evidence="4 5" key="1">
    <citation type="submission" date="2016-11" db="EMBL/GenBank/DDBJ databases">
        <authorList>
            <person name="Jaros S."/>
            <person name="Januszkiewicz K."/>
            <person name="Wedrychowicz H."/>
        </authorList>
    </citation>
    <scope>NUCLEOTIDE SEQUENCE [LARGE SCALE GENOMIC DNA]</scope>
    <source>
        <strain evidence="4 5">DSM 10068</strain>
    </source>
</reference>
<dbReference type="Pfam" id="PF01841">
    <property type="entry name" value="Transglut_core"/>
    <property type="match status" value="1"/>
</dbReference>
<dbReference type="EMBL" id="FQXV01000010">
    <property type="protein sequence ID" value="SHI14264.1"/>
    <property type="molecule type" value="Genomic_DNA"/>
</dbReference>
<dbReference type="Proteomes" id="UP000183995">
    <property type="component" value="Unassembled WGS sequence"/>
</dbReference>
<dbReference type="Gene3D" id="3.10.620.30">
    <property type="match status" value="1"/>
</dbReference>
<dbReference type="OrthoDB" id="9804872at2"/>
<evidence type="ECO:0000313" key="4">
    <source>
        <dbReference type="EMBL" id="SHI14264.1"/>
    </source>
</evidence>
<feature type="transmembrane region" description="Helical" evidence="2">
    <location>
        <begin position="210"/>
        <end position="232"/>
    </location>
</feature>
<dbReference type="InterPro" id="IPR002931">
    <property type="entry name" value="Transglutaminase-like"/>
</dbReference>
<dbReference type="AlphaFoldDB" id="A0A1M5YQX3"/>
<evidence type="ECO:0000313" key="5">
    <source>
        <dbReference type="Proteomes" id="UP000183995"/>
    </source>
</evidence>
<accession>A0A1M5YQX3</accession>
<feature type="domain" description="Transglutaminase-like" evidence="3">
    <location>
        <begin position="507"/>
        <end position="582"/>
    </location>
</feature>
<dbReference type="InterPro" id="IPR052901">
    <property type="entry name" value="Bact_TGase-like"/>
</dbReference>
<feature type="transmembrane region" description="Helical" evidence="2">
    <location>
        <begin position="121"/>
        <end position="145"/>
    </location>
</feature>
<evidence type="ECO:0000259" key="3">
    <source>
        <dbReference type="SMART" id="SM00460"/>
    </source>
</evidence>
<dbReference type="STRING" id="1123282.SAMN02745823_02728"/>
<feature type="region of interest" description="Disordered" evidence="1">
    <location>
        <begin position="586"/>
        <end position="608"/>
    </location>
</feature>
<keyword evidence="5" id="KW-1185">Reference proteome</keyword>
<gene>
    <name evidence="4" type="ORF">SAMN02745823_02728</name>
</gene>